<keyword evidence="5" id="KW-1185">Reference proteome</keyword>
<dbReference type="PIRSF" id="PIRSF000077">
    <property type="entry name" value="Thioredoxin"/>
    <property type="match status" value="1"/>
</dbReference>
<sequence length="104" mass="12211">MVEQLETIDEFKQKVEEGNSLAILNHYADWCRPCKVAMPKFEELSKKYSQFKFYKVNIDSSEELTKYCEVVSVPNFSIYLNVKKIASFTGFQQEKIEEVLNNIK</sequence>
<protein>
    <recommendedName>
        <fullName evidence="2">Thioredoxin</fullName>
    </recommendedName>
</protein>
<dbReference type="PANTHER" id="PTHR46115">
    <property type="entry name" value="THIOREDOXIN-LIKE PROTEIN 1"/>
    <property type="match status" value="1"/>
</dbReference>
<gene>
    <name evidence="4" type="primary">TXNDC2</name>
    <name evidence="4" type="ORF">MHBO_000123</name>
</gene>
<dbReference type="Gene3D" id="3.40.30.10">
    <property type="entry name" value="Glutaredoxin"/>
    <property type="match status" value="1"/>
</dbReference>
<evidence type="ECO:0000256" key="1">
    <source>
        <dbReference type="ARBA" id="ARBA00023157"/>
    </source>
</evidence>
<evidence type="ECO:0000259" key="3">
    <source>
        <dbReference type="PROSITE" id="PS51352"/>
    </source>
</evidence>
<comment type="similarity">
    <text evidence="2">Belongs to the thioredoxin family.</text>
</comment>
<dbReference type="InterPro" id="IPR013766">
    <property type="entry name" value="Thioredoxin_domain"/>
</dbReference>
<proteinExistence type="inferred from homology"/>
<evidence type="ECO:0000256" key="2">
    <source>
        <dbReference type="PIRNR" id="PIRNR000077"/>
    </source>
</evidence>
<feature type="domain" description="Thioredoxin" evidence="3">
    <location>
        <begin position="1"/>
        <end position="104"/>
    </location>
</feature>
<evidence type="ECO:0000313" key="4">
    <source>
        <dbReference type="EMBL" id="MES1918104.1"/>
    </source>
</evidence>
<dbReference type="SUPFAM" id="SSF52833">
    <property type="entry name" value="Thioredoxin-like"/>
    <property type="match status" value="1"/>
</dbReference>
<keyword evidence="1" id="KW-1015">Disulfide bond</keyword>
<dbReference type="InterPro" id="IPR036249">
    <property type="entry name" value="Thioredoxin-like_sf"/>
</dbReference>
<dbReference type="Pfam" id="PF00085">
    <property type="entry name" value="Thioredoxin"/>
    <property type="match status" value="1"/>
</dbReference>
<comment type="caution">
    <text evidence="4">The sequence shown here is derived from an EMBL/GenBank/DDBJ whole genome shotgun (WGS) entry which is preliminary data.</text>
</comment>
<name>A0ABV2AF61_9EUKA</name>
<evidence type="ECO:0000313" key="5">
    <source>
        <dbReference type="Proteomes" id="UP001439008"/>
    </source>
</evidence>
<organism evidence="4 5">
    <name type="scientific">Bonamia ostreae</name>
    <dbReference type="NCBI Taxonomy" id="126728"/>
    <lineage>
        <taxon>Eukaryota</taxon>
        <taxon>Sar</taxon>
        <taxon>Rhizaria</taxon>
        <taxon>Endomyxa</taxon>
        <taxon>Ascetosporea</taxon>
        <taxon>Haplosporida</taxon>
        <taxon>Bonamia</taxon>
    </lineage>
</organism>
<dbReference type="InterPro" id="IPR005746">
    <property type="entry name" value="Thioredoxin"/>
</dbReference>
<dbReference type="CDD" id="cd02947">
    <property type="entry name" value="TRX_family"/>
    <property type="match status" value="1"/>
</dbReference>
<dbReference type="PROSITE" id="PS51352">
    <property type="entry name" value="THIOREDOXIN_2"/>
    <property type="match status" value="1"/>
</dbReference>
<dbReference type="EMBL" id="JBDODL010000015">
    <property type="protein sequence ID" value="MES1918104.1"/>
    <property type="molecule type" value="Genomic_DNA"/>
</dbReference>
<accession>A0ABV2AF61</accession>
<dbReference type="Proteomes" id="UP001439008">
    <property type="component" value="Unassembled WGS sequence"/>
</dbReference>
<reference evidence="4 5" key="1">
    <citation type="journal article" date="2024" name="BMC Biol.">
        <title>Comparative genomics of Ascetosporea gives new insight into the evolutionary basis for animal parasitism in Rhizaria.</title>
        <authorList>
            <person name="Hiltunen Thoren M."/>
            <person name="Onut-Brannstrom I."/>
            <person name="Alfjorden A."/>
            <person name="Peckova H."/>
            <person name="Swords F."/>
            <person name="Hooper C."/>
            <person name="Holzer A.S."/>
            <person name="Bass D."/>
            <person name="Burki F."/>
        </authorList>
    </citation>
    <scope>NUCLEOTIDE SEQUENCE [LARGE SCALE GENOMIC DNA]</scope>
    <source>
        <strain evidence="4">20-A016</strain>
    </source>
</reference>